<sequence length="147" mass="16513">MNALPHKIVKFFHHNHVASIATQSPSGELWSACCFYAFDEVNAQLIVLTSPNTQHGSNMMLQPKIAGTVAGQPDSITQINGIQFQARAKCLPSEVERKSAAARFYQAHPVARVMKSDVWVLVLDKVKFTDNQLMFAQKTYWLREGEH</sequence>
<name>A0A2P7TXM5_9NEIS</name>
<dbReference type="RefSeq" id="WP_106742919.1">
    <property type="nucleotide sequence ID" value="NZ_PXYY01000104.1"/>
</dbReference>
<keyword evidence="2" id="KW-1185">Reference proteome</keyword>
<dbReference type="Gene3D" id="2.30.110.10">
    <property type="entry name" value="Electron Transport, Fmn-binding Protein, Chain A"/>
    <property type="match status" value="1"/>
</dbReference>
<proteinExistence type="predicted"/>
<organism evidence="1 2">
    <name type="scientific">Neisseria iguanae</name>
    <dbReference type="NCBI Taxonomy" id="90242"/>
    <lineage>
        <taxon>Bacteria</taxon>
        <taxon>Pseudomonadati</taxon>
        <taxon>Pseudomonadota</taxon>
        <taxon>Betaproteobacteria</taxon>
        <taxon>Neisseriales</taxon>
        <taxon>Neisseriaceae</taxon>
        <taxon>Neisseria</taxon>
    </lineage>
</organism>
<dbReference type="Proteomes" id="UP000241868">
    <property type="component" value="Unassembled WGS sequence"/>
</dbReference>
<gene>
    <name evidence="1" type="ORF">C7N83_11955</name>
</gene>
<reference evidence="1 2" key="1">
    <citation type="submission" date="2018-03" db="EMBL/GenBank/DDBJ databases">
        <title>Neisseria weixii sp. nov., isolated from the intestinal contents of Tibetan Plateau pika (Ochotona curzoniae) in Yushu, Qinghai Province, China.</title>
        <authorList>
            <person name="Gui Z."/>
        </authorList>
    </citation>
    <scope>NUCLEOTIDE SEQUENCE [LARGE SCALE GENOMIC DNA]</scope>
    <source>
        <strain evidence="1 2">ATCC 51483</strain>
    </source>
</reference>
<evidence type="ECO:0000313" key="2">
    <source>
        <dbReference type="Proteomes" id="UP000241868"/>
    </source>
</evidence>
<dbReference type="PIRSF" id="PIRSF009554">
    <property type="entry name" value="UCP009554"/>
    <property type="match status" value="1"/>
</dbReference>
<comment type="caution">
    <text evidence="1">The sequence shown here is derived from an EMBL/GenBank/DDBJ whole genome shotgun (WGS) entry which is preliminary data.</text>
</comment>
<dbReference type="EMBL" id="PXYY01000104">
    <property type="protein sequence ID" value="PSJ79479.1"/>
    <property type="molecule type" value="Genomic_DNA"/>
</dbReference>
<dbReference type="AlphaFoldDB" id="A0A2P7TXM5"/>
<evidence type="ECO:0000313" key="1">
    <source>
        <dbReference type="EMBL" id="PSJ79479.1"/>
    </source>
</evidence>
<dbReference type="InterPro" id="IPR011194">
    <property type="entry name" value="UPF0306"/>
</dbReference>
<dbReference type="SUPFAM" id="SSF50475">
    <property type="entry name" value="FMN-binding split barrel"/>
    <property type="match status" value="1"/>
</dbReference>
<dbReference type="InterPro" id="IPR012349">
    <property type="entry name" value="Split_barrel_FMN-bd"/>
</dbReference>
<dbReference type="OrthoDB" id="8447155at2"/>
<protein>
    <submittedName>
        <fullName evidence="1">Uncharacterized protein</fullName>
    </submittedName>
</protein>
<accession>A0A2P7TXM5</accession>